<dbReference type="InterPro" id="IPR003594">
    <property type="entry name" value="HATPase_dom"/>
</dbReference>
<feature type="domain" description="PAS" evidence="9">
    <location>
        <begin position="869"/>
        <end position="931"/>
    </location>
</feature>
<keyword evidence="7" id="KW-1133">Transmembrane helix</keyword>
<dbReference type="EC" id="2.7.13.3" evidence="2"/>
<feature type="domain" description="PAS" evidence="9">
    <location>
        <begin position="1126"/>
        <end position="1196"/>
    </location>
</feature>
<dbReference type="InterPro" id="IPR029150">
    <property type="entry name" value="dCache_3"/>
</dbReference>
<keyword evidence="7" id="KW-0472">Membrane</keyword>
<dbReference type="SMART" id="SM00091">
    <property type="entry name" value="PAS"/>
    <property type="match status" value="4"/>
</dbReference>
<dbReference type="PROSITE" id="PS50112">
    <property type="entry name" value="PAS"/>
    <property type="match status" value="4"/>
</dbReference>
<feature type="transmembrane region" description="Helical" evidence="7">
    <location>
        <begin position="12"/>
        <end position="33"/>
    </location>
</feature>
<dbReference type="EMBL" id="CP148074">
    <property type="protein sequence ID" value="WXL25608.1"/>
    <property type="molecule type" value="Genomic_DNA"/>
</dbReference>
<dbReference type="Gene3D" id="1.10.287.130">
    <property type="match status" value="1"/>
</dbReference>
<organism evidence="11 12">
    <name type="scientific">Ectopseudomonas mendocina</name>
    <name type="common">Pseudomonas mendocina</name>
    <dbReference type="NCBI Taxonomy" id="300"/>
    <lineage>
        <taxon>Bacteria</taxon>
        <taxon>Pseudomonadati</taxon>
        <taxon>Pseudomonadota</taxon>
        <taxon>Gammaproteobacteria</taxon>
        <taxon>Pseudomonadales</taxon>
        <taxon>Pseudomonadaceae</taxon>
        <taxon>Ectopseudomonas</taxon>
    </lineage>
</organism>
<dbReference type="InterPro" id="IPR052162">
    <property type="entry name" value="Sensor_kinase/Photoreceptor"/>
</dbReference>
<dbReference type="InterPro" id="IPR005467">
    <property type="entry name" value="His_kinase_dom"/>
</dbReference>
<feature type="domain" description="Histidine kinase" evidence="8">
    <location>
        <begin position="1257"/>
        <end position="1476"/>
    </location>
</feature>
<evidence type="ECO:0000256" key="6">
    <source>
        <dbReference type="SAM" id="Coils"/>
    </source>
</evidence>
<dbReference type="InterPro" id="IPR003018">
    <property type="entry name" value="GAF"/>
</dbReference>
<dbReference type="Gene3D" id="3.30.565.10">
    <property type="entry name" value="Histidine kinase-like ATPase, C-terminal domain"/>
    <property type="match status" value="1"/>
</dbReference>
<keyword evidence="5" id="KW-0418">Kinase</keyword>
<keyword evidence="12" id="KW-1185">Reference proteome</keyword>
<dbReference type="CDD" id="cd16922">
    <property type="entry name" value="HATPase_EvgS-ArcB-TorS-like"/>
    <property type="match status" value="1"/>
</dbReference>
<dbReference type="InterPro" id="IPR003661">
    <property type="entry name" value="HisK_dim/P_dom"/>
</dbReference>
<dbReference type="PANTHER" id="PTHR43304:SF1">
    <property type="entry name" value="PAC DOMAIN-CONTAINING PROTEIN"/>
    <property type="match status" value="1"/>
</dbReference>
<evidence type="ECO:0000259" key="9">
    <source>
        <dbReference type="PROSITE" id="PS50112"/>
    </source>
</evidence>
<feature type="domain" description="PAC" evidence="10">
    <location>
        <begin position="1073"/>
        <end position="1125"/>
    </location>
</feature>
<evidence type="ECO:0000256" key="1">
    <source>
        <dbReference type="ARBA" id="ARBA00000085"/>
    </source>
</evidence>
<evidence type="ECO:0000256" key="4">
    <source>
        <dbReference type="ARBA" id="ARBA00022679"/>
    </source>
</evidence>
<gene>
    <name evidence="11" type="ORF">WG219_20290</name>
</gene>
<dbReference type="PANTHER" id="PTHR43304">
    <property type="entry name" value="PHYTOCHROME-LIKE PROTEIN CPH1"/>
    <property type="match status" value="1"/>
</dbReference>
<dbReference type="InterPro" id="IPR004358">
    <property type="entry name" value="Sig_transdc_His_kin-like_C"/>
</dbReference>
<dbReference type="PROSITE" id="PS50113">
    <property type="entry name" value="PAC"/>
    <property type="match status" value="4"/>
</dbReference>
<evidence type="ECO:0000259" key="8">
    <source>
        <dbReference type="PROSITE" id="PS50109"/>
    </source>
</evidence>
<accession>A0ABZ2RHU7</accession>
<feature type="domain" description="PAS" evidence="9">
    <location>
        <begin position="999"/>
        <end position="1069"/>
    </location>
</feature>
<dbReference type="CDD" id="cd00130">
    <property type="entry name" value="PAS"/>
    <property type="match status" value="4"/>
</dbReference>
<dbReference type="SMART" id="SM00065">
    <property type="entry name" value="GAF"/>
    <property type="match status" value="2"/>
</dbReference>
<evidence type="ECO:0000313" key="11">
    <source>
        <dbReference type="EMBL" id="WXL25608.1"/>
    </source>
</evidence>
<dbReference type="Pfam" id="PF02518">
    <property type="entry name" value="HATPase_c"/>
    <property type="match status" value="1"/>
</dbReference>
<dbReference type="Proteomes" id="UP001476583">
    <property type="component" value="Chromosome"/>
</dbReference>
<reference evidence="11 12" key="1">
    <citation type="submission" date="2024-03" db="EMBL/GenBank/DDBJ databases">
        <title>Complete genome of BD2.</title>
        <authorList>
            <person name="Cao G."/>
        </authorList>
    </citation>
    <scope>NUCLEOTIDE SEQUENCE [LARGE SCALE GENOMIC DNA]</scope>
    <source>
        <strain evidence="11 12">BD2</strain>
    </source>
</reference>
<feature type="coiled-coil region" evidence="6">
    <location>
        <begin position="543"/>
        <end position="572"/>
    </location>
</feature>
<feature type="domain" description="PAS" evidence="9">
    <location>
        <begin position="727"/>
        <end position="799"/>
    </location>
</feature>
<dbReference type="PROSITE" id="PS50109">
    <property type="entry name" value="HIS_KIN"/>
    <property type="match status" value="1"/>
</dbReference>
<dbReference type="SUPFAM" id="SSF55785">
    <property type="entry name" value="PYP-like sensor domain (PAS domain)"/>
    <property type="match status" value="4"/>
</dbReference>
<feature type="domain" description="PAC" evidence="10">
    <location>
        <begin position="946"/>
        <end position="998"/>
    </location>
</feature>
<dbReference type="Pfam" id="PF13185">
    <property type="entry name" value="GAF_2"/>
    <property type="match status" value="1"/>
</dbReference>
<comment type="catalytic activity">
    <reaction evidence="1">
        <text>ATP + protein L-histidine = ADP + protein N-phospho-L-histidine.</text>
        <dbReference type="EC" id="2.7.13.3"/>
    </reaction>
</comment>
<feature type="domain" description="PAC" evidence="10">
    <location>
        <begin position="816"/>
        <end position="868"/>
    </location>
</feature>
<feature type="transmembrane region" description="Helical" evidence="7">
    <location>
        <begin position="329"/>
        <end position="350"/>
    </location>
</feature>
<dbReference type="PRINTS" id="PR00344">
    <property type="entry name" value="BCTRLSENSOR"/>
</dbReference>
<evidence type="ECO:0000256" key="5">
    <source>
        <dbReference type="ARBA" id="ARBA00022777"/>
    </source>
</evidence>
<dbReference type="SMART" id="SM00388">
    <property type="entry name" value="HisKA"/>
    <property type="match status" value="1"/>
</dbReference>
<evidence type="ECO:0000313" key="12">
    <source>
        <dbReference type="Proteomes" id="UP001476583"/>
    </source>
</evidence>
<dbReference type="InterPro" id="IPR013655">
    <property type="entry name" value="PAS_fold_3"/>
</dbReference>
<name>A0ABZ2RHU7_ECTME</name>
<evidence type="ECO:0000259" key="10">
    <source>
        <dbReference type="PROSITE" id="PS50113"/>
    </source>
</evidence>
<feature type="domain" description="PAC" evidence="10">
    <location>
        <begin position="1203"/>
        <end position="1253"/>
    </location>
</feature>
<dbReference type="SUPFAM" id="SSF47384">
    <property type="entry name" value="Homodimeric domain of signal transducing histidine kinase"/>
    <property type="match status" value="1"/>
</dbReference>
<dbReference type="InterPro" id="IPR035965">
    <property type="entry name" value="PAS-like_dom_sf"/>
</dbReference>
<keyword evidence="3" id="KW-0597">Phosphoprotein</keyword>
<dbReference type="InterPro" id="IPR029016">
    <property type="entry name" value="GAF-like_dom_sf"/>
</dbReference>
<proteinExistence type="predicted"/>
<dbReference type="Pfam" id="PF00512">
    <property type="entry name" value="HisKA"/>
    <property type="match status" value="1"/>
</dbReference>
<dbReference type="InterPro" id="IPR036097">
    <property type="entry name" value="HisK_dim/P_sf"/>
</dbReference>
<keyword evidence="7" id="KW-0812">Transmembrane</keyword>
<dbReference type="NCBIfam" id="TIGR00229">
    <property type="entry name" value="sensory_box"/>
    <property type="match status" value="4"/>
</dbReference>
<dbReference type="Gene3D" id="3.30.450.40">
    <property type="match status" value="2"/>
</dbReference>
<dbReference type="Pfam" id="PF08447">
    <property type="entry name" value="PAS_3"/>
    <property type="match status" value="2"/>
</dbReference>
<sequence length="1493" mass="167884">MSAGSKPRTIYWITGLGSLGLAILFTVLGAIALNERDNLWHLQLERQHQLHTAALRSDQQELQQKAKLLAETLASDTQVVELVNQAHALQLSKKGDSQNLSAIRQQLYSRLAPRWRKLQETQPFSLFLHLAPSSEVLLRVHEPKWFGDYPIAQRTMLQEVLNKSVPSSGLAVSPNGLSIRALVPLHVDDGDALSTVGALEVSIDMLPGLNMLNTDSDQGIALLYKQSTLKAYDSGETLRGLGTDNDYWNLEGFEQPQIQHWHKERLLPGPDAGTTYSVLQESKRTYLLNQLPLKDHRISVSDQDNNVVALIWRDITTLNDQHTTGLHRVIAKWLFAWAATELLLILLLLATRNSTRTLMRTHNDELRVKHQQSEEARHLLAIMAQAQAAYISAENQKEAFTALLQSILQFTDSQFGLIGEILHDERGAPFMRTFAINLSSWQDAVPPEYKQAAEQGLEFRNQYSLFGQVIRNGLPLITNAPEKHPHRSGVPDGHPPLKSFAGLPIHTNGELVGMLALANRSCGYPVDFAERLKPLLATLGQLLDALRRDQQREQAQLRLQRQQAALRVLNEVAALPKMNSHQSLGQALELAATFYGMPTGLITQMTADQLTILAQTCNDQSLYEGQVLPLCDTYCSMVVQHEDVLSITHMGKSPYAHHPAYPLQGFESFIGTNLWVAGKQFGTLCFAAHAPRAVVFDEIDEEFLRLFGRWVSATLERQLHEEQTREARLFLQTVLDSSTGTSIITTDVNGLITLFNSGAERLLGYRSAEVIGKHTPLLFHLPQEISTRATLLSSQYNREVSGFQVFSLTPTGSEPETRQWTYVRKNGEQRIVNLTVSVMHDSTGKVSGYLGIASDINKLHQTTLALQKSENRFRGLVSNLPGAVYRCRNDEFWTMSYLSEEIAAISGFPAADFIHNRKRSFAETVHPDDRELTLSAKLALEREESFELTYRITHADGHDVWVREKGRGEYNSRGELLWISGFIWDISDQKMVEDQLKISQQRFSTAFNTAPQGMALGTLDGNWLEVNDALCNMLGYSREYLLSTNFQSVTHPDDLNTDLQDIDDLLNDRVDTIQHEKRYIDSQGRIIWVLVSASLVRDSSNQPLYFVAQIQDFSERIAAEMAIREREDYLRTLLDNVLDAIITFDKQGYIESFNHAAERIFGYTHLEVSGHRITMLIADSERTLKPRYLNLYLHKGIRQILGKEIELTALRSNGETFPVELAISQVSHQGSRRFIAVIRDIEERKRIERMKNEFVSTVSHELRTPLTAISGSLGLILGGALGNVPQQMQQMLQIAHENSQRLNLLINDLLDMEKLVAGKMEFKLQPHRLWSLLEQAVEHNQPYAQALQVRINLLPPVSETQVMADKLRLGQVMANLLSNAAKFSPRQHVVEVSAEQRGNRVRISVRDHGEGIPEKFRARIFSKFSQADATDTRAKGGTGLGLAICKEIIERMGGEIGFESTLGQGTTFWFELTIYKPEQVVAGNTSPEGLNHA</sequence>
<evidence type="ECO:0000256" key="7">
    <source>
        <dbReference type="SAM" id="Phobius"/>
    </source>
</evidence>
<dbReference type="SUPFAM" id="SSF55874">
    <property type="entry name" value="ATPase domain of HSP90 chaperone/DNA topoisomerase II/histidine kinase"/>
    <property type="match status" value="1"/>
</dbReference>
<protein>
    <recommendedName>
        <fullName evidence="2">histidine kinase</fullName>
        <ecNumber evidence="2">2.7.13.3</ecNumber>
    </recommendedName>
</protein>
<dbReference type="InterPro" id="IPR000014">
    <property type="entry name" value="PAS"/>
</dbReference>
<dbReference type="InterPro" id="IPR036890">
    <property type="entry name" value="HATPase_C_sf"/>
</dbReference>
<dbReference type="Pfam" id="PF14827">
    <property type="entry name" value="dCache_3"/>
    <property type="match status" value="1"/>
</dbReference>
<keyword evidence="4" id="KW-0808">Transferase</keyword>
<dbReference type="SUPFAM" id="SSF55781">
    <property type="entry name" value="GAF domain-like"/>
    <property type="match status" value="2"/>
</dbReference>
<dbReference type="SMART" id="SM00387">
    <property type="entry name" value="HATPase_c"/>
    <property type="match status" value="1"/>
</dbReference>
<evidence type="ECO:0000256" key="3">
    <source>
        <dbReference type="ARBA" id="ARBA00022553"/>
    </source>
</evidence>
<keyword evidence="6" id="KW-0175">Coiled coil</keyword>
<dbReference type="InterPro" id="IPR001610">
    <property type="entry name" value="PAC"/>
</dbReference>
<dbReference type="CDD" id="cd00082">
    <property type="entry name" value="HisKA"/>
    <property type="match status" value="1"/>
</dbReference>
<dbReference type="Pfam" id="PF13426">
    <property type="entry name" value="PAS_9"/>
    <property type="match status" value="2"/>
</dbReference>
<evidence type="ECO:0000256" key="2">
    <source>
        <dbReference type="ARBA" id="ARBA00012438"/>
    </source>
</evidence>
<dbReference type="InterPro" id="IPR000700">
    <property type="entry name" value="PAS-assoc_C"/>
</dbReference>
<dbReference type="SMART" id="SM00086">
    <property type="entry name" value="PAC"/>
    <property type="match status" value="4"/>
</dbReference>
<dbReference type="Gene3D" id="3.30.450.20">
    <property type="entry name" value="PAS domain"/>
    <property type="match status" value="4"/>
</dbReference>